<evidence type="ECO:0000313" key="3">
    <source>
        <dbReference type="Proteomes" id="UP001225644"/>
    </source>
</evidence>
<feature type="compositionally biased region" description="Basic and acidic residues" evidence="1">
    <location>
        <begin position="15"/>
        <end position="26"/>
    </location>
</feature>
<dbReference type="RefSeq" id="WP_307399969.1">
    <property type="nucleotide sequence ID" value="NZ_JAUSUX010000004.1"/>
</dbReference>
<organism evidence="2 3">
    <name type="scientific">Desulfofundulus luciae</name>
    <dbReference type="NCBI Taxonomy" id="74702"/>
    <lineage>
        <taxon>Bacteria</taxon>
        <taxon>Bacillati</taxon>
        <taxon>Bacillota</taxon>
        <taxon>Clostridia</taxon>
        <taxon>Eubacteriales</taxon>
        <taxon>Peptococcaceae</taxon>
        <taxon>Desulfofundulus</taxon>
    </lineage>
</organism>
<proteinExistence type="predicted"/>
<gene>
    <name evidence="2" type="ORF">J2Z49_000768</name>
</gene>
<evidence type="ECO:0000256" key="1">
    <source>
        <dbReference type="SAM" id="MobiDB-lite"/>
    </source>
</evidence>
<accession>A0ABU0AYW0</accession>
<dbReference type="Proteomes" id="UP001225644">
    <property type="component" value="Unassembled WGS sequence"/>
</dbReference>
<name>A0ABU0AYW0_9FIRM</name>
<dbReference type="EMBL" id="JAUSUX010000004">
    <property type="protein sequence ID" value="MDQ0285664.1"/>
    <property type="molecule type" value="Genomic_DNA"/>
</dbReference>
<protein>
    <submittedName>
        <fullName evidence="2">Spore coat polysaccharide biosynthesis predicted glycosyltransferase SpsG</fullName>
    </submittedName>
</protein>
<dbReference type="Gene3D" id="1.10.443.10">
    <property type="entry name" value="Intergrase catalytic core"/>
    <property type="match status" value="1"/>
</dbReference>
<reference evidence="2 3" key="1">
    <citation type="submission" date="2023-07" db="EMBL/GenBank/DDBJ databases">
        <title>Genomic Encyclopedia of Type Strains, Phase IV (KMG-IV): sequencing the most valuable type-strain genomes for metagenomic binning, comparative biology and taxonomic classification.</title>
        <authorList>
            <person name="Goeker M."/>
        </authorList>
    </citation>
    <scope>NUCLEOTIDE SEQUENCE [LARGE SCALE GENOMIC DNA]</scope>
    <source>
        <strain evidence="2 3">DSM 12396</strain>
    </source>
</reference>
<dbReference type="InterPro" id="IPR013762">
    <property type="entry name" value="Integrase-like_cat_sf"/>
</dbReference>
<comment type="caution">
    <text evidence="2">The sequence shown here is derived from an EMBL/GenBank/DDBJ whole genome shotgun (WGS) entry which is preliminary data.</text>
</comment>
<sequence length="72" mass="8412">MARVRNENGPTKTKLVYEEPKTEKSKASVPISENVLRELREHKKRQNKERLFFGPKYHNNDLVFCTPGRQAA</sequence>
<evidence type="ECO:0000313" key="2">
    <source>
        <dbReference type="EMBL" id="MDQ0285664.1"/>
    </source>
</evidence>
<feature type="region of interest" description="Disordered" evidence="1">
    <location>
        <begin position="1"/>
        <end position="29"/>
    </location>
</feature>
<keyword evidence="3" id="KW-1185">Reference proteome</keyword>